<keyword evidence="2" id="KW-0812">Transmembrane</keyword>
<feature type="region of interest" description="Disordered" evidence="1">
    <location>
        <begin position="197"/>
        <end position="220"/>
    </location>
</feature>
<name>A0A6P1TGR5_9GAMM</name>
<gene>
    <name evidence="4" type="ORF">GTQ55_04145</name>
    <name evidence="3" type="ORF">HNQ53_001139</name>
</gene>
<sequence>MRSQRGISLVELMISITIGLILMTGVVQLFLSSRATLSTQQALSRVQESGRLAMEFLARDIRMAGYMGCMSRNLNFHSTLNNADSFAYKFEVAIEGLDNVGATLPTGYPTNIVEGTDVLVLRSASGEAVSVTKNNDSAQLFALNTGTEASCDAGEKSFSNLCENDILVVSDCTKARVFQATTIQDVAGETWINIKHASSGSPGNAEPSWGGNSNPEETFGTDSEIIKMNTAVYYVRNNQDSGQPTLWQEINGSAPQELLDGVEDMQLLYGLDTSGDGIPDNYVTAAAVNTADAWEDVSSVRVQLLVQSSEDNLLSEAQPYTFNGVTNSAPGDRRLRQVFINTVGIRSRLP</sequence>
<reference evidence="3 6" key="2">
    <citation type="submission" date="2020-08" db="EMBL/GenBank/DDBJ databases">
        <title>Genomic Encyclopedia of Type Strains, Phase IV (KMG-IV): sequencing the most valuable type-strain genomes for metagenomic binning, comparative biology and taxonomic classification.</title>
        <authorList>
            <person name="Goeker M."/>
        </authorList>
    </citation>
    <scope>NUCLEOTIDE SEQUENCE [LARGE SCALE GENOMIC DNA]</scope>
    <source>
        <strain evidence="3 6">DSM 11525</strain>
    </source>
</reference>
<organism evidence="3 6">
    <name type="scientific">Microbulbifer hydrolyticus</name>
    <dbReference type="NCBI Taxonomy" id="48074"/>
    <lineage>
        <taxon>Bacteria</taxon>
        <taxon>Pseudomonadati</taxon>
        <taxon>Pseudomonadota</taxon>
        <taxon>Gammaproteobacteria</taxon>
        <taxon>Cellvibrionales</taxon>
        <taxon>Microbulbiferaceae</taxon>
        <taxon>Microbulbifer</taxon>
    </lineage>
</organism>
<protein>
    <submittedName>
        <fullName evidence="3">Type IV pilus assembly protein PilW</fullName>
    </submittedName>
</protein>
<dbReference type="Pfam" id="PF07963">
    <property type="entry name" value="N_methyl"/>
    <property type="match status" value="1"/>
</dbReference>
<dbReference type="EMBL" id="CP047491">
    <property type="protein sequence ID" value="QHQ40710.1"/>
    <property type="molecule type" value="Genomic_DNA"/>
</dbReference>
<dbReference type="PROSITE" id="PS00409">
    <property type="entry name" value="PROKAR_NTER_METHYL"/>
    <property type="match status" value="1"/>
</dbReference>
<dbReference type="OrthoDB" id="5296662at2"/>
<keyword evidence="2" id="KW-1133">Transmembrane helix</keyword>
<dbReference type="InterPro" id="IPR032092">
    <property type="entry name" value="PilW"/>
</dbReference>
<dbReference type="AlphaFoldDB" id="A0A6P1TGR5"/>
<evidence type="ECO:0000313" key="5">
    <source>
        <dbReference type="Proteomes" id="UP000464675"/>
    </source>
</evidence>
<evidence type="ECO:0000313" key="4">
    <source>
        <dbReference type="EMBL" id="QHQ40710.1"/>
    </source>
</evidence>
<reference evidence="4 5" key="1">
    <citation type="submission" date="2020-01" db="EMBL/GenBank/DDBJ databases">
        <title>The possibility of degradation of plastic by Microbulbifer hydrolyticus IRE-31.</title>
        <authorList>
            <person name="Liu L."/>
        </authorList>
    </citation>
    <scope>NUCLEOTIDE SEQUENCE [LARGE SCALE GENOMIC DNA]</scope>
    <source>
        <strain evidence="4 5">IRE-31</strain>
    </source>
</reference>
<dbReference type="Proteomes" id="UP000464675">
    <property type="component" value="Chromosome"/>
</dbReference>
<proteinExistence type="predicted"/>
<dbReference type="EMBL" id="JACHHR010000002">
    <property type="protein sequence ID" value="MBB5210921.1"/>
    <property type="molecule type" value="Genomic_DNA"/>
</dbReference>
<dbReference type="RefSeq" id="WP_161860002.1">
    <property type="nucleotide sequence ID" value="NZ_CP047491.1"/>
</dbReference>
<dbReference type="InterPro" id="IPR012902">
    <property type="entry name" value="N_methyl_site"/>
</dbReference>
<accession>A0A6P1TGR5</accession>
<dbReference type="GO" id="GO:0043683">
    <property type="term" value="P:type IV pilus assembly"/>
    <property type="evidence" value="ECO:0007669"/>
    <property type="project" value="InterPro"/>
</dbReference>
<keyword evidence="5" id="KW-1185">Reference proteome</keyword>
<evidence type="ECO:0000256" key="1">
    <source>
        <dbReference type="SAM" id="MobiDB-lite"/>
    </source>
</evidence>
<feature type="transmembrane region" description="Helical" evidence="2">
    <location>
        <begin position="12"/>
        <end position="31"/>
    </location>
</feature>
<dbReference type="Pfam" id="PF16074">
    <property type="entry name" value="PilW"/>
    <property type="match status" value="1"/>
</dbReference>
<evidence type="ECO:0000256" key="2">
    <source>
        <dbReference type="SAM" id="Phobius"/>
    </source>
</evidence>
<evidence type="ECO:0000313" key="3">
    <source>
        <dbReference type="EMBL" id="MBB5210921.1"/>
    </source>
</evidence>
<evidence type="ECO:0000313" key="6">
    <source>
        <dbReference type="Proteomes" id="UP000563601"/>
    </source>
</evidence>
<keyword evidence="2" id="KW-0472">Membrane</keyword>
<dbReference type="Proteomes" id="UP000563601">
    <property type="component" value="Unassembled WGS sequence"/>
</dbReference>